<evidence type="ECO:0000313" key="1">
    <source>
        <dbReference type="EMBL" id="CAI0423649.1"/>
    </source>
</evidence>
<protein>
    <submittedName>
        <fullName evidence="1">Uncharacterized protein</fullName>
    </submittedName>
</protein>
<accession>A0AAV0KQ68</accession>
<organism evidence="1 2">
    <name type="scientific">Linum tenue</name>
    <dbReference type="NCBI Taxonomy" id="586396"/>
    <lineage>
        <taxon>Eukaryota</taxon>
        <taxon>Viridiplantae</taxon>
        <taxon>Streptophyta</taxon>
        <taxon>Embryophyta</taxon>
        <taxon>Tracheophyta</taxon>
        <taxon>Spermatophyta</taxon>
        <taxon>Magnoliopsida</taxon>
        <taxon>eudicotyledons</taxon>
        <taxon>Gunneridae</taxon>
        <taxon>Pentapetalae</taxon>
        <taxon>rosids</taxon>
        <taxon>fabids</taxon>
        <taxon>Malpighiales</taxon>
        <taxon>Linaceae</taxon>
        <taxon>Linum</taxon>
    </lineage>
</organism>
<evidence type="ECO:0000313" key="2">
    <source>
        <dbReference type="Proteomes" id="UP001154282"/>
    </source>
</evidence>
<proteinExistence type="predicted"/>
<comment type="caution">
    <text evidence="1">The sequence shown here is derived from an EMBL/GenBank/DDBJ whole genome shotgun (WGS) entry which is preliminary data.</text>
</comment>
<gene>
    <name evidence="1" type="ORF">LITE_LOCUS19596</name>
</gene>
<dbReference type="EMBL" id="CAMGYJ010000005">
    <property type="protein sequence ID" value="CAI0423649.1"/>
    <property type="molecule type" value="Genomic_DNA"/>
</dbReference>
<name>A0AAV0KQ68_9ROSI</name>
<keyword evidence="2" id="KW-1185">Reference proteome</keyword>
<dbReference type="AlphaFoldDB" id="A0AAV0KQ68"/>
<reference evidence="1" key="1">
    <citation type="submission" date="2022-08" db="EMBL/GenBank/DDBJ databases">
        <authorList>
            <person name="Gutierrez-Valencia J."/>
        </authorList>
    </citation>
    <scope>NUCLEOTIDE SEQUENCE</scope>
</reference>
<dbReference type="Proteomes" id="UP001154282">
    <property type="component" value="Unassembled WGS sequence"/>
</dbReference>
<sequence>MLIDLVRVMHFVGFTSLTDLSGKRYLGKLEHREYLERIVTALPELEKLLTDKYSDYIGGAGWVMRCWPDDDDNLFCLFLWLLGSNVTEYLLACKFKLCEGQRQNSDVAAMDADNDIATLVNQAMTARSCPIHYNENPFLTNRMPLYVFTPAANYAMECM</sequence>